<gene>
    <name evidence="2" type="ORF">GCM10010841_09150</name>
</gene>
<evidence type="ECO:0000313" key="2">
    <source>
        <dbReference type="EMBL" id="GGM02769.1"/>
    </source>
</evidence>
<keyword evidence="3" id="KW-1185">Reference proteome</keyword>
<name>A0ABQ2GMV0_9DEIO</name>
<dbReference type="InterPro" id="IPR016181">
    <property type="entry name" value="Acyl_CoA_acyltransferase"/>
</dbReference>
<dbReference type="Gene3D" id="3.40.630.30">
    <property type="match status" value="1"/>
</dbReference>
<protein>
    <submittedName>
        <fullName evidence="2">N-acetyltransferase</fullName>
    </submittedName>
</protein>
<organism evidence="2 3">
    <name type="scientific">Deinococcus aerophilus</name>
    <dbReference type="NCBI Taxonomy" id="522488"/>
    <lineage>
        <taxon>Bacteria</taxon>
        <taxon>Thermotogati</taxon>
        <taxon>Deinococcota</taxon>
        <taxon>Deinococci</taxon>
        <taxon>Deinococcales</taxon>
        <taxon>Deinococcaceae</taxon>
        <taxon>Deinococcus</taxon>
    </lineage>
</organism>
<comment type="caution">
    <text evidence="2">The sequence shown here is derived from an EMBL/GenBank/DDBJ whole genome shotgun (WGS) entry which is preliminary data.</text>
</comment>
<dbReference type="SUPFAM" id="SSF55729">
    <property type="entry name" value="Acyl-CoA N-acyltransferases (Nat)"/>
    <property type="match status" value="1"/>
</dbReference>
<sequence length="303" mass="33769">MFYAQHRVSLLQSESCCESRIKKVGQPVGYAERMSTASLSPEIQTLRAVYDAQLREEAEMMSADAFDRAGPLWRGTFGNRGFVSYRSLDGLAGQALEGLIAQTIAHYAADPQIAFFEWKTRGHDAPADLTQRLRAHGLHADDPETVMLGEARRLDQPVHLPAGVTLRRIDDQAQPYPDVVRAVRAQELAFGRPFEADNFMRHMEQSAGRAELWVAETSEEVVCVGRLEVIPNTECAGLWGGGTLPGWRGRGIYRALTAARARSALQRGVRYLHSDCTEFSRPILERSGLIPVTTSTPYLWRRA</sequence>
<reference evidence="3" key="1">
    <citation type="journal article" date="2019" name="Int. J. Syst. Evol. Microbiol.">
        <title>The Global Catalogue of Microorganisms (GCM) 10K type strain sequencing project: providing services to taxonomists for standard genome sequencing and annotation.</title>
        <authorList>
            <consortium name="The Broad Institute Genomics Platform"/>
            <consortium name="The Broad Institute Genome Sequencing Center for Infectious Disease"/>
            <person name="Wu L."/>
            <person name="Ma J."/>
        </authorList>
    </citation>
    <scope>NUCLEOTIDE SEQUENCE [LARGE SCALE GENOMIC DNA]</scope>
    <source>
        <strain evidence="3">JCM 15443</strain>
    </source>
</reference>
<dbReference type="Proteomes" id="UP000661918">
    <property type="component" value="Unassembled WGS sequence"/>
</dbReference>
<dbReference type="InterPro" id="IPR000182">
    <property type="entry name" value="GNAT_dom"/>
</dbReference>
<evidence type="ECO:0000259" key="1">
    <source>
        <dbReference type="PROSITE" id="PS51186"/>
    </source>
</evidence>
<dbReference type="CDD" id="cd04301">
    <property type="entry name" value="NAT_SF"/>
    <property type="match status" value="1"/>
</dbReference>
<dbReference type="PROSITE" id="PS51186">
    <property type="entry name" value="GNAT"/>
    <property type="match status" value="1"/>
</dbReference>
<proteinExistence type="predicted"/>
<dbReference type="EMBL" id="BMOM01000005">
    <property type="protein sequence ID" value="GGM02769.1"/>
    <property type="molecule type" value="Genomic_DNA"/>
</dbReference>
<accession>A0ABQ2GMV0</accession>
<evidence type="ECO:0000313" key="3">
    <source>
        <dbReference type="Proteomes" id="UP000661918"/>
    </source>
</evidence>
<dbReference type="Pfam" id="PF00583">
    <property type="entry name" value="Acetyltransf_1"/>
    <property type="match status" value="1"/>
</dbReference>
<feature type="domain" description="N-acetyltransferase" evidence="1">
    <location>
        <begin position="164"/>
        <end position="303"/>
    </location>
</feature>